<accession>A0ABX8H352</accession>
<keyword evidence="2" id="KW-0614">Plasmid</keyword>
<evidence type="ECO:0000313" key="2">
    <source>
        <dbReference type="EMBL" id="QWG10351.1"/>
    </source>
</evidence>
<dbReference type="RefSeq" id="WP_144077248.1">
    <property type="nucleotide sequence ID" value="NZ_CP076130.1"/>
</dbReference>
<evidence type="ECO:0000256" key="1">
    <source>
        <dbReference type="SAM" id="Phobius"/>
    </source>
</evidence>
<feature type="transmembrane region" description="Helical" evidence="1">
    <location>
        <begin position="49"/>
        <end position="68"/>
    </location>
</feature>
<evidence type="ECO:0000313" key="3">
    <source>
        <dbReference type="Proteomes" id="UP000682802"/>
    </source>
</evidence>
<dbReference type="EMBL" id="CP076130">
    <property type="protein sequence ID" value="QWG10351.1"/>
    <property type="molecule type" value="Genomic_DNA"/>
</dbReference>
<organism evidence="2 3">
    <name type="scientific">Flammeovirga kamogawensis</name>
    <dbReference type="NCBI Taxonomy" id="373891"/>
    <lineage>
        <taxon>Bacteria</taxon>
        <taxon>Pseudomonadati</taxon>
        <taxon>Bacteroidota</taxon>
        <taxon>Cytophagia</taxon>
        <taxon>Cytophagales</taxon>
        <taxon>Flammeovirgaceae</taxon>
        <taxon>Flammeovirga</taxon>
    </lineage>
</organism>
<feature type="transmembrane region" description="Helical" evidence="1">
    <location>
        <begin position="12"/>
        <end position="28"/>
    </location>
</feature>
<gene>
    <name evidence="2" type="ORF">KM029_25585</name>
</gene>
<sequence>MQYILSNLNDFLLIILFLFLVLVLHGVINFSKISEEKLKEYKAKKMSYVFVWGGLIVFTLSLFINIGMQKGII</sequence>
<reference evidence="2 3" key="1">
    <citation type="submission" date="2021-05" db="EMBL/GenBank/DDBJ databases">
        <title>Comparative genomic studies on the polysaccharide-degrading batcterial strains of the Flammeovirga genus.</title>
        <authorList>
            <person name="Zewei F."/>
            <person name="Zheng Z."/>
            <person name="Yu L."/>
            <person name="Ruyue G."/>
            <person name="Yanhong M."/>
            <person name="Yuanyuan C."/>
            <person name="Jingyan G."/>
            <person name="Wenjun H."/>
        </authorList>
    </citation>
    <scope>NUCLEOTIDE SEQUENCE [LARGE SCALE GENOMIC DNA]</scope>
    <source>
        <strain evidence="2 3">YS10</strain>
        <plasmid evidence="2 3">p1</plasmid>
    </source>
</reference>
<keyword evidence="1" id="KW-0812">Transmembrane</keyword>
<dbReference type="Proteomes" id="UP000682802">
    <property type="component" value="Plasmid p1"/>
</dbReference>
<keyword evidence="3" id="KW-1185">Reference proteome</keyword>
<protein>
    <submittedName>
        <fullName evidence="2">Uncharacterized protein</fullName>
    </submittedName>
</protein>
<proteinExistence type="predicted"/>
<keyword evidence="1" id="KW-0472">Membrane</keyword>
<keyword evidence="1" id="KW-1133">Transmembrane helix</keyword>
<name>A0ABX8H352_9BACT</name>
<geneLocation type="plasmid" evidence="2 3">
    <name>p1</name>
</geneLocation>